<sequence length="409" mass="47469">MRDLKVFKNDQNSVLKVKLVAIAKDEAAYIPEWVHHHLFVGFDEIEIFINRTSDNSEQVLNAINAQYPNVTWDYADWIDSCPLEAHKHIQFITYANAKYQCQKEGKYSHIFFLDIDEFLILDELTTSIHDLIKRFPADTPIAFEWLNDCTPMAEAFSKIPPTLTGNLSPLVKTLLPVDIEIKEFRHHLPLFKEQVNTMLVDHSLFKSQEKVKQALDSSVNSLKTSFIYHRAHRSQYEYVSLLYRGRPGDTFAYKSNRRGYPQLTRKSCSVKLNEKAYFEYQSSFKSFVNVLAINELSAGAEQYVCERYKASIDNLHKHLLQDYPLMVRLFSGVFDEQVTSAFKSHRAELIKADPENIELLINLSNDAQKQDIDEAIEIILLAKKNRPKGPLINKKLKQFLQFQQESVRK</sequence>
<proteinExistence type="predicted"/>
<dbReference type="Pfam" id="PF13704">
    <property type="entry name" value="Glyco_tranf_2_4"/>
    <property type="match status" value="1"/>
</dbReference>
<organism evidence="1 2">
    <name type="scientific">Pseudoalteromonas agarivorans</name>
    <dbReference type="NCBI Taxonomy" id="176102"/>
    <lineage>
        <taxon>Bacteria</taxon>
        <taxon>Pseudomonadati</taxon>
        <taxon>Pseudomonadota</taxon>
        <taxon>Gammaproteobacteria</taxon>
        <taxon>Alteromonadales</taxon>
        <taxon>Pseudoalteromonadaceae</taxon>
        <taxon>Pseudoalteromonas</taxon>
    </lineage>
</organism>
<dbReference type="AlphaFoldDB" id="A0AAD0TWE9"/>
<evidence type="ECO:0000313" key="1">
    <source>
        <dbReference type="EMBL" id="AYM85598.1"/>
    </source>
</evidence>
<gene>
    <name evidence="1" type="ORF">D9T18_02245</name>
</gene>
<protein>
    <submittedName>
        <fullName evidence="1">Glycosyltransferase family 2 protein</fullName>
    </submittedName>
</protein>
<name>A0AAD0TWE9_9GAMM</name>
<reference evidence="1 2" key="1">
    <citation type="submission" date="2018-10" db="EMBL/GenBank/DDBJ databases">
        <title>Complete Genome Sequence and Transcriptomic Profiles of a Marine Bacterium, Pseudoalteromonas agarivorans Hao 2018.</title>
        <authorList>
            <person name="Hao L."/>
        </authorList>
    </citation>
    <scope>NUCLEOTIDE SEQUENCE [LARGE SCALE GENOMIC DNA]</scope>
    <source>
        <strain evidence="1 2">Hao 2018</strain>
    </source>
</reference>
<accession>A0AAD0TWE9</accession>
<dbReference type="Proteomes" id="UP000279995">
    <property type="component" value="Chromosome I"/>
</dbReference>
<dbReference type="EMBL" id="CP033065">
    <property type="protein sequence ID" value="AYM85598.1"/>
    <property type="molecule type" value="Genomic_DNA"/>
</dbReference>
<evidence type="ECO:0000313" key="2">
    <source>
        <dbReference type="Proteomes" id="UP000279995"/>
    </source>
</evidence>
<dbReference type="RefSeq" id="WP_121636961.1">
    <property type="nucleotide sequence ID" value="NZ_CP033065.1"/>
</dbReference>